<dbReference type="GeneID" id="19464926"/>
<sequence>MSTARPRITPPQPQFSHGYTPLINFAGKYEHKKRVVVERCRNQAKTQPTRLSPFDSNATYEGEIKEDVLPPQIRLRAYHIFRRDAHIKMPYIASLALLEHYHPHIAQIYKDRACKEMKKEWLQWRDSELAKCKDRVHRAVFRINHPKSRWMEDKTFMEMINSRDH</sequence>
<dbReference type="KEGG" id="glz:GLAREA_05872"/>
<proteinExistence type="predicted"/>
<dbReference type="Proteomes" id="UP000016922">
    <property type="component" value="Unassembled WGS sequence"/>
</dbReference>
<gene>
    <name evidence="1" type="ORF">GLAREA_05872</name>
</gene>
<dbReference type="HOGENOM" id="CLU_1610895_0_0_1"/>
<organism evidence="1 2">
    <name type="scientific">Glarea lozoyensis (strain ATCC 20868 / MF5171)</name>
    <dbReference type="NCBI Taxonomy" id="1116229"/>
    <lineage>
        <taxon>Eukaryota</taxon>
        <taxon>Fungi</taxon>
        <taxon>Dikarya</taxon>
        <taxon>Ascomycota</taxon>
        <taxon>Pezizomycotina</taxon>
        <taxon>Leotiomycetes</taxon>
        <taxon>Helotiales</taxon>
        <taxon>Helotiaceae</taxon>
        <taxon>Glarea</taxon>
    </lineage>
</organism>
<name>S3D510_GLAL2</name>
<evidence type="ECO:0000313" key="1">
    <source>
        <dbReference type="EMBL" id="EPE32860.1"/>
    </source>
</evidence>
<dbReference type="RefSeq" id="XP_008079477.1">
    <property type="nucleotide sequence ID" value="XM_008081286.1"/>
</dbReference>
<accession>S3D510</accession>
<dbReference type="EMBL" id="KE145358">
    <property type="protein sequence ID" value="EPE32860.1"/>
    <property type="molecule type" value="Genomic_DNA"/>
</dbReference>
<reference evidence="1 2" key="1">
    <citation type="journal article" date="2013" name="BMC Genomics">
        <title>Genomics-driven discovery of the pneumocandin biosynthetic gene cluster in the fungus Glarea lozoyensis.</title>
        <authorList>
            <person name="Chen L."/>
            <person name="Yue Q."/>
            <person name="Zhang X."/>
            <person name="Xiang M."/>
            <person name="Wang C."/>
            <person name="Li S."/>
            <person name="Che Y."/>
            <person name="Ortiz-Lopez F.J."/>
            <person name="Bills G.F."/>
            <person name="Liu X."/>
            <person name="An Z."/>
        </authorList>
    </citation>
    <scope>NUCLEOTIDE SEQUENCE [LARGE SCALE GENOMIC DNA]</scope>
    <source>
        <strain evidence="2">ATCC 20868 / MF5171</strain>
    </source>
</reference>
<evidence type="ECO:0000313" key="2">
    <source>
        <dbReference type="Proteomes" id="UP000016922"/>
    </source>
</evidence>
<keyword evidence="2" id="KW-1185">Reference proteome</keyword>
<protein>
    <submittedName>
        <fullName evidence="1">Uncharacterized protein</fullName>
    </submittedName>
</protein>
<dbReference type="AlphaFoldDB" id="S3D510"/>